<dbReference type="GeneID" id="70915724"/>
<keyword evidence="1" id="KW-0812">Transmembrane</keyword>
<dbReference type="RefSeq" id="WP_014234731.1">
    <property type="nucleotide sequence ID" value="NZ_ATFJ01000036.1"/>
</dbReference>
<name>A0AAN1CXL0_VIBNA</name>
<dbReference type="AlphaFoldDB" id="A0AAN1CXL0"/>
<sequence>MNIDATLLLQGASVYLVISLLLSYYLGRRKTSTPMISALVGVLLALIPPLGLIYLAFLTLKSDYAERT</sequence>
<keyword evidence="3" id="KW-1185">Reference proteome</keyword>
<gene>
    <name evidence="2" type="ORF">BA890_18500</name>
</gene>
<dbReference type="KEGG" id="vna:PN96_23005"/>
<proteinExistence type="predicted"/>
<organism evidence="2 3">
    <name type="scientific">Vibrio natriegens NBRC 15636 = ATCC 14048 = DSM 759</name>
    <dbReference type="NCBI Taxonomy" id="1219067"/>
    <lineage>
        <taxon>Bacteria</taxon>
        <taxon>Pseudomonadati</taxon>
        <taxon>Pseudomonadota</taxon>
        <taxon>Gammaproteobacteria</taxon>
        <taxon>Vibrionales</taxon>
        <taxon>Vibrionaceae</taxon>
        <taxon>Vibrio</taxon>
    </lineage>
</organism>
<keyword evidence="1" id="KW-1133">Transmembrane helix</keyword>
<reference evidence="2 3" key="1">
    <citation type="submission" date="2016-07" db="EMBL/GenBank/DDBJ databases">
        <title>Developing Vibrio natriegens as a novel, fast-growing host for biotechnology.</title>
        <authorList>
            <person name="Weinstock M.T."/>
            <person name="Hesek E.D."/>
            <person name="Wilson C.M."/>
            <person name="Gibson D.G."/>
        </authorList>
    </citation>
    <scope>NUCLEOTIDE SEQUENCE [LARGE SCALE GENOMIC DNA]</scope>
    <source>
        <strain evidence="2 3">ATCC 14048</strain>
    </source>
</reference>
<feature type="transmembrane region" description="Helical" evidence="1">
    <location>
        <begin position="38"/>
        <end position="60"/>
    </location>
</feature>
<evidence type="ECO:0000313" key="3">
    <source>
        <dbReference type="Proteomes" id="UP000092741"/>
    </source>
</evidence>
<accession>A0AAN1CXL0</accession>
<dbReference type="Proteomes" id="UP000092741">
    <property type="component" value="Chromosome 2"/>
</dbReference>
<dbReference type="EMBL" id="CP016346">
    <property type="protein sequence ID" value="ANQ14734.1"/>
    <property type="molecule type" value="Genomic_DNA"/>
</dbReference>
<protein>
    <submittedName>
        <fullName evidence="2">Uncharacterized protein</fullName>
    </submittedName>
</protein>
<feature type="transmembrane region" description="Helical" evidence="1">
    <location>
        <begin position="6"/>
        <end position="26"/>
    </location>
</feature>
<keyword evidence="1" id="KW-0472">Membrane</keyword>
<evidence type="ECO:0000256" key="1">
    <source>
        <dbReference type="SAM" id="Phobius"/>
    </source>
</evidence>
<evidence type="ECO:0000313" key="2">
    <source>
        <dbReference type="EMBL" id="ANQ14734.1"/>
    </source>
</evidence>